<dbReference type="Pfam" id="PF13309">
    <property type="entry name" value="HTH_22"/>
    <property type="match status" value="1"/>
</dbReference>
<evidence type="ECO:0000259" key="3">
    <source>
        <dbReference type="Pfam" id="PF13309"/>
    </source>
</evidence>
<dbReference type="InterPro" id="IPR039446">
    <property type="entry name" value="DauR-like"/>
</dbReference>
<gene>
    <name evidence="4" type="ORF">WDS16_26845</name>
</gene>
<evidence type="ECO:0000259" key="2">
    <source>
        <dbReference type="Pfam" id="PF08348"/>
    </source>
</evidence>
<dbReference type="EMBL" id="CP147846">
    <property type="protein sequence ID" value="WXG68757.1"/>
    <property type="molecule type" value="Genomic_DNA"/>
</dbReference>
<dbReference type="RefSeq" id="WP_338889160.1">
    <property type="nucleotide sequence ID" value="NZ_CP147846.1"/>
</dbReference>
<name>A0ABZ2PIS9_9NOCA</name>
<protein>
    <submittedName>
        <fullName evidence="4">PAS domain-containing protein</fullName>
    </submittedName>
</protein>
<dbReference type="Proteomes" id="UP001432000">
    <property type="component" value="Chromosome"/>
</dbReference>
<dbReference type="InterPro" id="IPR039445">
    <property type="entry name" value="DauR-like_HTH"/>
</dbReference>
<evidence type="ECO:0000256" key="1">
    <source>
        <dbReference type="SAM" id="MobiDB-lite"/>
    </source>
</evidence>
<feature type="domain" description="Transcriptional regulator DauR-like HTH" evidence="3">
    <location>
        <begin position="204"/>
        <end position="263"/>
    </location>
</feature>
<dbReference type="PANTHER" id="PTHR35568">
    <property type="entry name" value="TRANSCRIPTIONAL REGULATOR DAUR"/>
    <property type="match status" value="1"/>
</dbReference>
<keyword evidence="5" id="KW-1185">Reference proteome</keyword>
<evidence type="ECO:0000313" key="5">
    <source>
        <dbReference type="Proteomes" id="UP001432000"/>
    </source>
</evidence>
<evidence type="ECO:0000313" key="4">
    <source>
        <dbReference type="EMBL" id="WXG68757.1"/>
    </source>
</evidence>
<dbReference type="PANTHER" id="PTHR35568:SF1">
    <property type="entry name" value="TRANSCRIPTIONAL REGULATOR DAUR"/>
    <property type="match status" value="1"/>
</dbReference>
<feature type="domain" description="YheO-like" evidence="2">
    <location>
        <begin position="32"/>
        <end position="136"/>
    </location>
</feature>
<dbReference type="InterPro" id="IPR013559">
    <property type="entry name" value="YheO"/>
</dbReference>
<proteinExistence type="predicted"/>
<feature type="region of interest" description="Disordered" evidence="1">
    <location>
        <begin position="1"/>
        <end position="22"/>
    </location>
</feature>
<dbReference type="Pfam" id="PF08348">
    <property type="entry name" value="PAS_6"/>
    <property type="match status" value="1"/>
</dbReference>
<organism evidence="4 5">
    <name type="scientific">Rhodococcus sovatensis</name>
    <dbReference type="NCBI Taxonomy" id="1805840"/>
    <lineage>
        <taxon>Bacteria</taxon>
        <taxon>Bacillati</taxon>
        <taxon>Actinomycetota</taxon>
        <taxon>Actinomycetes</taxon>
        <taxon>Mycobacteriales</taxon>
        <taxon>Nocardiaceae</taxon>
        <taxon>Rhodococcus</taxon>
    </lineage>
</organism>
<sequence>MTNVEDINESGPSPTATSLSSGESETTIAFLLTLAEQLVTLFPSNSEVVIHDLQRLPATIVGVFGDVTSREIGDPPTDVLLQQLRQESSPDVLSGYETRLPDGRQVRSTTLIVRDSKGARLAALCLNVDMTAWYSVRSLVDSLFGAGRPTTGLVSVPATVPSARADLSAAAPVEVPVEPTPEAVSPITKAGEHFAQDVDSLATQLLDGAIADVGIPVELMKKEHKMQVVAALEGRGLFLLRDSVETVATYLECSRFTIYNYLRELQSNEHGKTTDRSVTPRG</sequence>
<accession>A0ABZ2PIS9</accession>
<reference evidence="4 5" key="1">
    <citation type="submission" date="2024-03" db="EMBL/GenBank/DDBJ databases">
        <title>Natural products discovery in diverse microorganisms through a two-stage MS feature dereplication strategy.</title>
        <authorList>
            <person name="Zhang R."/>
        </authorList>
    </citation>
    <scope>NUCLEOTIDE SEQUENCE [LARGE SCALE GENOMIC DNA]</scope>
    <source>
        <strain evidence="4 5">18930</strain>
    </source>
</reference>